<evidence type="ECO:0000313" key="2">
    <source>
        <dbReference type="EMBL" id="TYK11810.1"/>
    </source>
</evidence>
<feature type="region of interest" description="Disordered" evidence="1">
    <location>
        <begin position="308"/>
        <end position="328"/>
    </location>
</feature>
<accession>A0A5D3CK66</accession>
<dbReference type="EMBL" id="SSTD01010431">
    <property type="protein sequence ID" value="TYK11810.1"/>
    <property type="molecule type" value="Genomic_DNA"/>
</dbReference>
<proteinExistence type="predicted"/>
<sequence length="328" mass="37260">MDDFDVVLEMEFLLEHQVIPMPSAKCLVITGSFSTIMQADIRQPNGFKVISAMQLDKSPVQEEPYSWRSCLGRWKKLGETVPKYTLCVLEKCHSVMPNSWPKSLSMRRMTDHGIELPPEAKAPAKNANRTTPPKLASDIRPRYYRVRVVEAEGLETTCITGFRAYEFPMVPFSLIDAKGGKCVLCREINVLCHVVEFHQIEMGKRKIAATCDERKPKSVIELRSCLSCWKKNTFNWGENLECQAAFDGLKQAMFEGQRLRVANATKPSKTRELGSVAECSPVRSPPQTDSLIRRIQFEIKGNRHSVLPPFTDGPYVEDDPQVHRVEEE</sequence>
<dbReference type="InterPro" id="IPR043502">
    <property type="entry name" value="DNA/RNA_pol_sf"/>
</dbReference>
<name>A0A5D3CK66_CUCMM</name>
<evidence type="ECO:0000313" key="3">
    <source>
        <dbReference type="Proteomes" id="UP000321947"/>
    </source>
</evidence>
<reference evidence="2 3" key="1">
    <citation type="submission" date="2019-08" db="EMBL/GenBank/DDBJ databases">
        <title>Draft genome sequences of two oriental melons (Cucumis melo L. var makuwa).</title>
        <authorList>
            <person name="Kwon S.-Y."/>
        </authorList>
    </citation>
    <scope>NUCLEOTIDE SEQUENCE [LARGE SCALE GENOMIC DNA]</scope>
    <source>
        <strain evidence="3">cv. Chang Bougi</strain>
        <tissue evidence="2">Leaf</tissue>
    </source>
</reference>
<dbReference type="AlphaFoldDB" id="A0A5D3CK66"/>
<evidence type="ECO:0000256" key="1">
    <source>
        <dbReference type="SAM" id="MobiDB-lite"/>
    </source>
</evidence>
<dbReference type="SUPFAM" id="SSF56672">
    <property type="entry name" value="DNA/RNA polymerases"/>
    <property type="match status" value="1"/>
</dbReference>
<comment type="caution">
    <text evidence="2">The sequence shown here is derived from an EMBL/GenBank/DDBJ whole genome shotgun (WGS) entry which is preliminary data.</text>
</comment>
<protein>
    <submittedName>
        <fullName evidence="2">Gag-asp_proteas domain-containing protein</fullName>
    </submittedName>
</protein>
<dbReference type="Proteomes" id="UP000321947">
    <property type="component" value="Unassembled WGS sequence"/>
</dbReference>
<gene>
    <name evidence="2" type="ORF">E5676_scaffold152G00220</name>
</gene>
<organism evidence="2 3">
    <name type="scientific">Cucumis melo var. makuwa</name>
    <name type="common">Oriental melon</name>
    <dbReference type="NCBI Taxonomy" id="1194695"/>
    <lineage>
        <taxon>Eukaryota</taxon>
        <taxon>Viridiplantae</taxon>
        <taxon>Streptophyta</taxon>
        <taxon>Embryophyta</taxon>
        <taxon>Tracheophyta</taxon>
        <taxon>Spermatophyta</taxon>
        <taxon>Magnoliopsida</taxon>
        <taxon>eudicotyledons</taxon>
        <taxon>Gunneridae</taxon>
        <taxon>Pentapetalae</taxon>
        <taxon>rosids</taxon>
        <taxon>fabids</taxon>
        <taxon>Cucurbitales</taxon>
        <taxon>Cucurbitaceae</taxon>
        <taxon>Benincaseae</taxon>
        <taxon>Cucumis</taxon>
    </lineage>
</organism>